<evidence type="ECO:0000256" key="1">
    <source>
        <dbReference type="SAM" id="MobiDB-lite"/>
    </source>
</evidence>
<name>A0A8X6UTZ7_NEPPI</name>
<proteinExistence type="predicted"/>
<protein>
    <submittedName>
        <fullName evidence="2">Uncharacterized protein</fullName>
    </submittedName>
</protein>
<organism evidence="2 3">
    <name type="scientific">Nephila pilipes</name>
    <name type="common">Giant wood spider</name>
    <name type="synonym">Nephila maculata</name>
    <dbReference type="NCBI Taxonomy" id="299642"/>
    <lineage>
        <taxon>Eukaryota</taxon>
        <taxon>Metazoa</taxon>
        <taxon>Ecdysozoa</taxon>
        <taxon>Arthropoda</taxon>
        <taxon>Chelicerata</taxon>
        <taxon>Arachnida</taxon>
        <taxon>Araneae</taxon>
        <taxon>Araneomorphae</taxon>
        <taxon>Entelegynae</taxon>
        <taxon>Araneoidea</taxon>
        <taxon>Nephilidae</taxon>
        <taxon>Nephila</taxon>
    </lineage>
</organism>
<feature type="region of interest" description="Disordered" evidence="1">
    <location>
        <begin position="1"/>
        <end position="41"/>
    </location>
</feature>
<feature type="non-terminal residue" evidence="2">
    <location>
        <position position="1"/>
    </location>
</feature>
<gene>
    <name evidence="2" type="ORF">NPIL_391101</name>
</gene>
<evidence type="ECO:0000313" key="3">
    <source>
        <dbReference type="Proteomes" id="UP000887013"/>
    </source>
</evidence>
<keyword evidence="3" id="KW-1185">Reference proteome</keyword>
<reference evidence="2" key="1">
    <citation type="submission" date="2020-08" db="EMBL/GenBank/DDBJ databases">
        <title>Multicomponent nature underlies the extraordinary mechanical properties of spider dragline silk.</title>
        <authorList>
            <person name="Kono N."/>
            <person name="Nakamura H."/>
            <person name="Mori M."/>
            <person name="Yoshida Y."/>
            <person name="Ohtoshi R."/>
            <person name="Malay A.D."/>
            <person name="Moran D.A.P."/>
            <person name="Tomita M."/>
            <person name="Numata K."/>
            <person name="Arakawa K."/>
        </authorList>
    </citation>
    <scope>NUCLEOTIDE SEQUENCE</scope>
</reference>
<dbReference type="Proteomes" id="UP000887013">
    <property type="component" value="Unassembled WGS sequence"/>
</dbReference>
<accession>A0A8X6UTZ7</accession>
<dbReference type="EMBL" id="BMAW01038360">
    <property type="protein sequence ID" value="GFU51834.1"/>
    <property type="molecule type" value="Genomic_DNA"/>
</dbReference>
<dbReference type="AlphaFoldDB" id="A0A8X6UTZ7"/>
<sequence length="41" mass="4627">NGNMPTYGDAEQTEFPYGHLAGWHKPGSPRHAQMQNVMQQD</sequence>
<evidence type="ECO:0000313" key="2">
    <source>
        <dbReference type="EMBL" id="GFU51834.1"/>
    </source>
</evidence>
<comment type="caution">
    <text evidence="2">The sequence shown here is derived from an EMBL/GenBank/DDBJ whole genome shotgun (WGS) entry which is preliminary data.</text>
</comment>